<feature type="region of interest" description="Disordered" evidence="1">
    <location>
        <begin position="1"/>
        <end position="27"/>
    </location>
</feature>
<name>A0A9D5BSE7_9LILI</name>
<evidence type="ECO:0000313" key="4">
    <source>
        <dbReference type="Proteomes" id="UP001085076"/>
    </source>
</evidence>
<gene>
    <name evidence="3" type="ORF">J5N97_000528</name>
</gene>
<evidence type="ECO:0000256" key="2">
    <source>
        <dbReference type="SAM" id="Phobius"/>
    </source>
</evidence>
<keyword evidence="4" id="KW-1185">Reference proteome</keyword>
<feature type="region of interest" description="Disordered" evidence="1">
    <location>
        <begin position="42"/>
        <end position="83"/>
    </location>
</feature>
<reference evidence="3 4" key="1">
    <citation type="journal article" date="2022" name="Hortic Res">
        <title>The genome of Dioscorea zingiberensis sheds light on the biosynthesis, origin and evolution of the medicinally important diosgenin saponins.</title>
        <authorList>
            <person name="Li Y."/>
            <person name="Tan C."/>
            <person name="Li Z."/>
            <person name="Guo J."/>
            <person name="Li S."/>
            <person name="Chen X."/>
            <person name="Wang C."/>
            <person name="Dai X."/>
            <person name="Yang H."/>
            <person name="Song W."/>
            <person name="Hou L."/>
            <person name="Xu J."/>
            <person name="Tong Z."/>
            <person name="Xu A."/>
            <person name="Yuan X."/>
            <person name="Wang W."/>
            <person name="Yang Q."/>
            <person name="Chen L."/>
            <person name="Sun Z."/>
            <person name="Wang K."/>
            <person name="Pan B."/>
            <person name="Chen J."/>
            <person name="Bao Y."/>
            <person name="Liu F."/>
            <person name="Qi X."/>
            <person name="Gang D.R."/>
            <person name="Wen J."/>
            <person name="Li J."/>
        </authorList>
    </citation>
    <scope>NUCLEOTIDE SEQUENCE [LARGE SCALE GENOMIC DNA]</scope>
    <source>
        <strain evidence="3">Dzin_1.0</strain>
    </source>
</reference>
<dbReference type="PANTHER" id="PTHR33646:SF6">
    <property type="entry name" value="TRANSMEMBRANE PROTEIN"/>
    <property type="match status" value="1"/>
</dbReference>
<proteinExistence type="predicted"/>
<dbReference type="PANTHER" id="PTHR33646">
    <property type="entry name" value="GB|AAF00631.1"/>
    <property type="match status" value="1"/>
</dbReference>
<dbReference type="Proteomes" id="UP001085076">
    <property type="component" value="Unassembled WGS sequence"/>
</dbReference>
<feature type="transmembrane region" description="Helical" evidence="2">
    <location>
        <begin position="199"/>
        <end position="218"/>
    </location>
</feature>
<evidence type="ECO:0000313" key="3">
    <source>
        <dbReference type="EMBL" id="KAJ0959780.1"/>
    </source>
</evidence>
<dbReference type="OrthoDB" id="1931521at2759"/>
<accession>A0A9D5BSE7</accession>
<sequence length="282" mass="30538">MADHAELTEWEEVLHASSPSPDSNPFVLDAAAAADDAGAIHPNYFSLSPAPRRPPSEPCSDDSSDRPSWLDPDSNPPCLETPKFDFSRKNPIDFWSDGSSTPPDSEKGESFRAFDQKFESGFEGIGASCQASDGIVVSESEGEELVEMRRGDGELEKVGIGIGIGVGDGDGDGEKKGLVWWKMPIELLKFYLLRVRPSWSVSILAAIVGAVMLGRRLYKMKQKSRTVPLKASLDDKKASLFMARAARLNEAFSVMKRVPVIRQPSLPAGGVTPWSVLGSALS</sequence>
<dbReference type="EMBL" id="JAGGNH010000165">
    <property type="protein sequence ID" value="KAJ0959780.1"/>
    <property type="molecule type" value="Genomic_DNA"/>
</dbReference>
<keyword evidence="2" id="KW-0812">Transmembrane</keyword>
<organism evidence="3 4">
    <name type="scientific">Dioscorea zingiberensis</name>
    <dbReference type="NCBI Taxonomy" id="325984"/>
    <lineage>
        <taxon>Eukaryota</taxon>
        <taxon>Viridiplantae</taxon>
        <taxon>Streptophyta</taxon>
        <taxon>Embryophyta</taxon>
        <taxon>Tracheophyta</taxon>
        <taxon>Spermatophyta</taxon>
        <taxon>Magnoliopsida</taxon>
        <taxon>Liliopsida</taxon>
        <taxon>Dioscoreales</taxon>
        <taxon>Dioscoreaceae</taxon>
        <taxon>Dioscorea</taxon>
    </lineage>
</organism>
<dbReference type="InterPro" id="IPR045883">
    <property type="entry name" value="At4g13530-like"/>
</dbReference>
<comment type="caution">
    <text evidence="3">The sequence shown here is derived from an EMBL/GenBank/DDBJ whole genome shotgun (WGS) entry which is preliminary data.</text>
</comment>
<keyword evidence="2" id="KW-1133">Transmembrane helix</keyword>
<evidence type="ECO:0000256" key="1">
    <source>
        <dbReference type="SAM" id="MobiDB-lite"/>
    </source>
</evidence>
<keyword evidence="2" id="KW-0472">Membrane</keyword>
<protein>
    <submittedName>
        <fullName evidence="3">Uncharacterized protein</fullName>
    </submittedName>
</protein>
<dbReference type="AlphaFoldDB" id="A0A9D5BSE7"/>